<keyword evidence="2" id="KW-1185">Reference proteome</keyword>
<name>A0A4Y2D1I6_ARAVE</name>
<accession>A0A4Y2D1I6</accession>
<dbReference type="AlphaFoldDB" id="A0A4Y2D1I6"/>
<evidence type="ECO:0000313" key="1">
    <source>
        <dbReference type="EMBL" id="GBM10533.1"/>
    </source>
</evidence>
<dbReference type="EMBL" id="BGPR01000287">
    <property type="protein sequence ID" value="GBM10533.1"/>
    <property type="molecule type" value="Genomic_DNA"/>
</dbReference>
<proteinExistence type="predicted"/>
<reference evidence="1 2" key="1">
    <citation type="journal article" date="2019" name="Sci. Rep.">
        <title>Orb-weaving spider Araneus ventricosus genome elucidates the spidroin gene catalogue.</title>
        <authorList>
            <person name="Kono N."/>
            <person name="Nakamura H."/>
            <person name="Ohtoshi R."/>
            <person name="Moran D.A.P."/>
            <person name="Shinohara A."/>
            <person name="Yoshida Y."/>
            <person name="Fujiwara M."/>
            <person name="Mori M."/>
            <person name="Tomita M."/>
            <person name="Arakawa K."/>
        </authorList>
    </citation>
    <scope>NUCLEOTIDE SEQUENCE [LARGE SCALE GENOMIC DNA]</scope>
</reference>
<gene>
    <name evidence="1" type="ORF">AVEN_109327_1</name>
</gene>
<protein>
    <submittedName>
        <fullName evidence="1">Uncharacterized protein</fullName>
    </submittedName>
</protein>
<organism evidence="1 2">
    <name type="scientific">Araneus ventricosus</name>
    <name type="common">Orbweaver spider</name>
    <name type="synonym">Epeira ventricosa</name>
    <dbReference type="NCBI Taxonomy" id="182803"/>
    <lineage>
        <taxon>Eukaryota</taxon>
        <taxon>Metazoa</taxon>
        <taxon>Ecdysozoa</taxon>
        <taxon>Arthropoda</taxon>
        <taxon>Chelicerata</taxon>
        <taxon>Arachnida</taxon>
        <taxon>Araneae</taxon>
        <taxon>Araneomorphae</taxon>
        <taxon>Entelegynae</taxon>
        <taxon>Araneoidea</taxon>
        <taxon>Araneidae</taxon>
        <taxon>Araneus</taxon>
    </lineage>
</organism>
<sequence length="80" mass="9301">MWCPQPTSTVSPIGFRVHRDERALVWCGNLGRGYQLGCRPRLLTAVPYYEMELGSLDSRLKSFVHDIPRWRCFTGVFGRR</sequence>
<comment type="caution">
    <text evidence="1">The sequence shown here is derived from an EMBL/GenBank/DDBJ whole genome shotgun (WGS) entry which is preliminary data.</text>
</comment>
<evidence type="ECO:0000313" key="2">
    <source>
        <dbReference type="Proteomes" id="UP000499080"/>
    </source>
</evidence>
<dbReference type="Proteomes" id="UP000499080">
    <property type="component" value="Unassembled WGS sequence"/>
</dbReference>